<accession>V5HZ18</accession>
<evidence type="ECO:0000313" key="3">
    <source>
        <dbReference type="Proteomes" id="UP000018001"/>
    </source>
</evidence>
<evidence type="ECO:0000313" key="2">
    <source>
        <dbReference type="EMBL" id="GAD95265.1"/>
    </source>
</evidence>
<dbReference type="Proteomes" id="UP000018001">
    <property type="component" value="Unassembled WGS sequence"/>
</dbReference>
<comment type="caution">
    <text evidence="2">The sequence shown here is derived from an EMBL/GenBank/DDBJ whole genome shotgun (WGS) entry which is preliminary data.</text>
</comment>
<name>V5HZ18_BYSSN</name>
<sequence length="310" mass="33407">MVVELVQKIAVGGGCVARGPNSDAIALWGRNQRHAAQQEHKDQLTSEWDSESESESGRRPGPGAEQGQRQHWREGEKQARAAHASVTGQQQPVSYRTCLVLSAWGVAATSCRMLGCAEVWVRADGLLCVVRVSSQRWVQHGSDGGLTKAEHHSRRLWSAGAYGIVTYTPHTHLTRFPSRATGQAAAVSGVERLTAWVAGLVVVLMPAARGCKARSSGLAAADPFWNLHADPIFRAERHRELPSVHSVAEFRRPSGFLPRPLNGTGCAQAEQPTLPQKSNQSTPARISLGVVASHPACELVSGPRSFCTLL</sequence>
<organism evidence="2 3">
    <name type="scientific">Byssochlamys spectabilis (strain No. 5 / NBRC 109023)</name>
    <name type="common">Paecilomyces variotii</name>
    <dbReference type="NCBI Taxonomy" id="1356009"/>
    <lineage>
        <taxon>Eukaryota</taxon>
        <taxon>Fungi</taxon>
        <taxon>Dikarya</taxon>
        <taxon>Ascomycota</taxon>
        <taxon>Pezizomycotina</taxon>
        <taxon>Eurotiomycetes</taxon>
        <taxon>Eurotiomycetidae</taxon>
        <taxon>Eurotiales</taxon>
        <taxon>Thermoascaceae</taxon>
        <taxon>Paecilomyces</taxon>
    </lineage>
</organism>
<evidence type="ECO:0000256" key="1">
    <source>
        <dbReference type="SAM" id="MobiDB-lite"/>
    </source>
</evidence>
<keyword evidence="3" id="KW-1185">Reference proteome</keyword>
<feature type="region of interest" description="Disordered" evidence="1">
    <location>
        <begin position="32"/>
        <end position="87"/>
    </location>
</feature>
<reference evidence="3" key="1">
    <citation type="journal article" date="2014" name="Genome Announc.">
        <title>Draft genome sequence of the formaldehyde-resistant fungus Byssochlamys spectabilis No. 5 (anamorph Paecilomyces variotii No. 5) (NBRC109023).</title>
        <authorList>
            <person name="Oka T."/>
            <person name="Ekino K."/>
            <person name="Fukuda K."/>
            <person name="Nomura Y."/>
        </authorList>
    </citation>
    <scope>NUCLEOTIDE SEQUENCE [LARGE SCALE GENOMIC DNA]</scope>
    <source>
        <strain evidence="3">No. 5 / NBRC 109023</strain>
    </source>
</reference>
<dbReference type="InParanoid" id="V5HZ18"/>
<proteinExistence type="predicted"/>
<dbReference type="EMBL" id="BAUL01000119">
    <property type="protein sequence ID" value="GAD95265.1"/>
    <property type="molecule type" value="Genomic_DNA"/>
</dbReference>
<dbReference type="AlphaFoldDB" id="V5HZ18"/>
<protein>
    <submittedName>
        <fullName evidence="2">Uncharacterized protein</fullName>
    </submittedName>
</protein>
<dbReference type="HOGENOM" id="CLU_897126_0_0_1"/>
<gene>
    <name evidence="2" type="ORF">PVAR5_3906</name>
</gene>